<evidence type="ECO:0000256" key="4">
    <source>
        <dbReference type="ARBA" id="ARBA00022801"/>
    </source>
</evidence>
<keyword evidence="3 11" id="KW-0255">Endonuclease</keyword>
<keyword evidence="4" id="KW-0378">Hydrolase</keyword>
<dbReference type="InterPro" id="IPR042206">
    <property type="entry name" value="CRISPR-assoc_Cas1_C"/>
</dbReference>
<dbReference type="Pfam" id="PF01867">
    <property type="entry name" value="Cas_Cas1"/>
    <property type="match status" value="1"/>
</dbReference>
<accession>A0ABS6B6Q7</accession>
<evidence type="ECO:0000256" key="3">
    <source>
        <dbReference type="ARBA" id="ARBA00022759"/>
    </source>
</evidence>
<keyword evidence="8" id="KW-0464">Manganese</keyword>
<comment type="subunit">
    <text evidence="9">Homodimer, forms a heterotetramer with a Cas2 homodimer.</text>
</comment>
<dbReference type="NCBIfam" id="TIGR00287">
    <property type="entry name" value="cas1"/>
    <property type="match status" value="1"/>
</dbReference>
<evidence type="ECO:0000256" key="9">
    <source>
        <dbReference type="ARBA" id="ARBA00038592"/>
    </source>
</evidence>
<dbReference type="EMBL" id="JAHKNI010000012">
    <property type="protein sequence ID" value="MBU3065997.1"/>
    <property type="molecule type" value="Genomic_DNA"/>
</dbReference>
<reference evidence="11 12" key="1">
    <citation type="submission" date="2021-06" db="EMBL/GenBank/DDBJ databases">
        <title>Actinomycetes sequencing.</title>
        <authorList>
            <person name="Shan Q."/>
        </authorList>
    </citation>
    <scope>NUCLEOTIDE SEQUENCE [LARGE SCALE GENOMIC DNA]</scope>
    <source>
        <strain evidence="11 12">NEAU-G5</strain>
    </source>
</reference>
<keyword evidence="7" id="KW-0238">DNA-binding</keyword>
<proteinExistence type="predicted"/>
<evidence type="ECO:0000256" key="7">
    <source>
        <dbReference type="ARBA" id="ARBA00023125"/>
    </source>
</evidence>
<keyword evidence="5" id="KW-0460">Magnesium</keyword>
<evidence type="ECO:0000256" key="5">
    <source>
        <dbReference type="ARBA" id="ARBA00022842"/>
    </source>
</evidence>
<keyword evidence="1" id="KW-0540">Nuclease</keyword>
<keyword evidence="12" id="KW-1185">Reference proteome</keyword>
<protein>
    <submittedName>
        <fullName evidence="11">CRISPR-associated endonuclease Cas1</fullName>
    </submittedName>
</protein>
<name>A0ABS6B6Q7_9NOCA</name>
<feature type="region of interest" description="Disordered" evidence="10">
    <location>
        <begin position="61"/>
        <end position="91"/>
    </location>
</feature>
<evidence type="ECO:0000256" key="1">
    <source>
        <dbReference type="ARBA" id="ARBA00022722"/>
    </source>
</evidence>
<evidence type="ECO:0000256" key="10">
    <source>
        <dbReference type="SAM" id="MobiDB-lite"/>
    </source>
</evidence>
<dbReference type="InterPro" id="IPR002729">
    <property type="entry name" value="CRISPR-assoc_Cas1"/>
</dbReference>
<evidence type="ECO:0000313" key="12">
    <source>
        <dbReference type="Proteomes" id="UP000733379"/>
    </source>
</evidence>
<dbReference type="PANTHER" id="PTHR34353">
    <property type="entry name" value="CRISPR-ASSOCIATED ENDONUCLEASE CAS1 1"/>
    <property type="match status" value="1"/>
</dbReference>
<dbReference type="GO" id="GO:0004519">
    <property type="term" value="F:endonuclease activity"/>
    <property type="evidence" value="ECO:0007669"/>
    <property type="project" value="UniProtKB-KW"/>
</dbReference>
<evidence type="ECO:0000256" key="6">
    <source>
        <dbReference type="ARBA" id="ARBA00023118"/>
    </source>
</evidence>
<dbReference type="Gene3D" id="1.20.120.920">
    <property type="entry name" value="CRISPR-associated endonuclease Cas1, C-terminal domain"/>
    <property type="match status" value="1"/>
</dbReference>
<comment type="caution">
    <text evidence="11">The sequence shown here is derived from an EMBL/GenBank/DDBJ whole genome shotgun (WGS) entry which is preliminary data.</text>
</comment>
<evidence type="ECO:0000313" key="11">
    <source>
        <dbReference type="EMBL" id="MBU3065997.1"/>
    </source>
</evidence>
<keyword evidence="2" id="KW-0479">Metal-binding</keyword>
<sequence length="91" mass="10167">MLRSSVHGALEQVGLDPYLGYLHGIRPAKPALALDLMEKFRPLLVDRLVLTLANRDQIKTTHTMAHPTNRGVIARPTPRQCRRSGSRASKE</sequence>
<organism evidence="11 12">
    <name type="scientific">Nocardia albiluteola</name>
    <dbReference type="NCBI Taxonomy" id="2842303"/>
    <lineage>
        <taxon>Bacteria</taxon>
        <taxon>Bacillati</taxon>
        <taxon>Actinomycetota</taxon>
        <taxon>Actinomycetes</taxon>
        <taxon>Mycobacteriales</taxon>
        <taxon>Nocardiaceae</taxon>
        <taxon>Nocardia</taxon>
    </lineage>
</organism>
<gene>
    <name evidence="11" type="primary">cas1</name>
    <name evidence="11" type="ORF">KO481_31330</name>
</gene>
<dbReference type="CDD" id="cd09634">
    <property type="entry name" value="Cas1_I-II-III"/>
    <property type="match status" value="1"/>
</dbReference>
<evidence type="ECO:0000256" key="8">
    <source>
        <dbReference type="ARBA" id="ARBA00023211"/>
    </source>
</evidence>
<dbReference type="InterPro" id="IPR050646">
    <property type="entry name" value="Cas1"/>
</dbReference>
<keyword evidence="6" id="KW-0051">Antiviral defense</keyword>
<evidence type="ECO:0000256" key="2">
    <source>
        <dbReference type="ARBA" id="ARBA00022723"/>
    </source>
</evidence>
<dbReference type="Proteomes" id="UP000733379">
    <property type="component" value="Unassembled WGS sequence"/>
</dbReference>
<dbReference type="PANTHER" id="PTHR34353:SF2">
    <property type="entry name" value="CRISPR-ASSOCIATED ENDONUCLEASE CAS1 1"/>
    <property type="match status" value="1"/>
</dbReference>